<feature type="region of interest" description="Disordered" evidence="1">
    <location>
        <begin position="181"/>
        <end position="219"/>
    </location>
</feature>
<sequence>MSSERDLDIVVYGATGFVGRLTAEYLARSAPSGVRIGLAGRSADKLARVKEEIGKEDFDVIVADSQDADALEQMARRTKVVATTVGPYRQYGEKLVAACASVGTHYADLTGEVLFIRDIADRFHDTAATTGARIVTSCGFDSIPSDLGVLILHEAAGEDLEDTTFVVKALKGGASGGTIASAKGQVDEMKSSKEHRRNATDPYALSPDRSAEPDLGKEGDLRGAEYNEDVGAWVGPFIMAGINTRVVRRSNALQEHVYGRRFKYREVMAFGDGIAGRAKALAFAGGMGGLMAGLVLPPSRMVLDRVLPKPGEGPDEDARKNGFFKIEIHTRTASGKRYVAKVAAQGDPGYAATAEMLGESALCLARDEEHLPPRAGVLTPATAMGTALVERLRAAGHTFEAGPA</sequence>
<feature type="domain" description="Saccharopine dehydrogenase NADP binding" evidence="2">
    <location>
        <begin position="9"/>
        <end position="110"/>
    </location>
</feature>
<dbReference type="GO" id="GO:0009247">
    <property type="term" value="P:glycolipid biosynthetic process"/>
    <property type="evidence" value="ECO:0007669"/>
    <property type="project" value="TreeGrafter"/>
</dbReference>
<evidence type="ECO:0000259" key="2">
    <source>
        <dbReference type="Pfam" id="PF03435"/>
    </source>
</evidence>
<dbReference type="GO" id="GO:0005886">
    <property type="term" value="C:plasma membrane"/>
    <property type="evidence" value="ECO:0007669"/>
    <property type="project" value="TreeGrafter"/>
</dbReference>
<dbReference type="AlphaFoldDB" id="A0A6J4SEY9"/>
<dbReference type="Gene3D" id="3.40.50.720">
    <property type="entry name" value="NAD(P)-binding Rossmann-like Domain"/>
    <property type="match status" value="1"/>
</dbReference>
<evidence type="ECO:0000313" key="3">
    <source>
        <dbReference type="EMBL" id="CAA9497451.1"/>
    </source>
</evidence>
<dbReference type="PANTHER" id="PTHR12286:SF5">
    <property type="entry name" value="SACCHAROPINE DEHYDROGENASE-LIKE OXIDOREDUCTASE"/>
    <property type="match status" value="1"/>
</dbReference>
<dbReference type="InterPro" id="IPR005097">
    <property type="entry name" value="Sacchrp_dh_NADP-bd"/>
</dbReference>
<accession>A0A6J4SEY9</accession>
<name>A0A6J4SEY9_9ACTN</name>
<feature type="compositionally biased region" description="Basic and acidic residues" evidence="1">
    <location>
        <begin position="209"/>
        <end position="219"/>
    </location>
</feature>
<dbReference type="EMBL" id="CADCVT010000172">
    <property type="protein sequence ID" value="CAA9497451.1"/>
    <property type="molecule type" value="Genomic_DNA"/>
</dbReference>
<dbReference type="InterPro" id="IPR051276">
    <property type="entry name" value="Saccharopine_DH-like_oxidrdct"/>
</dbReference>
<protein>
    <recommendedName>
        <fullName evidence="2">Saccharopine dehydrogenase NADP binding domain-containing protein</fullName>
    </recommendedName>
</protein>
<dbReference type="PANTHER" id="PTHR12286">
    <property type="entry name" value="SACCHAROPINE DEHYDROGENASE-LIKE OXIDOREDUCTASE"/>
    <property type="match status" value="1"/>
</dbReference>
<dbReference type="InterPro" id="IPR036291">
    <property type="entry name" value="NAD(P)-bd_dom_sf"/>
</dbReference>
<evidence type="ECO:0000256" key="1">
    <source>
        <dbReference type="SAM" id="MobiDB-lite"/>
    </source>
</evidence>
<dbReference type="SUPFAM" id="SSF51735">
    <property type="entry name" value="NAD(P)-binding Rossmann-fold domains"/>
    <property type="match status" value="1"/>
</dbReference>
<dbReference type="Pfam" id="PF03435">
    <property type="entry name" value="Sacchrp_dh_NADP"/>
    <property type="match status" value="1"/>
</dbReference>
<organism evidence="3">
    <name type="scientific">uncultured Solirubrobacteraceae bacterium</name>
    <dbReference type="NCBI Taxonomy" id="1162706"/>
    <lineage>
        <taxon>Bacteria</taxon>
        <taxon>Bacillati</taxon>
        <taxon>Actinomycetota</taxon>
        <taxon>Thermoleophilia</taxon>
        <taxon>Solirubrobacterales</taxon>
        <taxon>Solirubrobacteraceae</taxon>
        <taxon>environmental samples</taxon>
    </lineage>
</organism>
<proteinExistence type="predicted"/>
<gene>
    <name evidence="3" type="ORF">AVDCRST_MAG85-1558</name>
</gene>
<reference evidence="3" key="1">
    <citation type="submission" date="2020-02" db="EMBL/GenBank/DDBJ databases">
        <authorList>
            <person name="Meier V. D."/>
        </authorList>
    </citation>
    <scope>NUCLEOTIDE SEQUENCE</scope>
    <source>
        <strain evidence="3">AVDCRST_MAG85</strain>
    </source>
</reference>